<keyword evidence="3 6" id="KW-1133">Transmembrane helix</keyword>
<feature type="transmembrane region" description="Helical" evidence="6">
    <location>
        <begin position="303"/>
        <end position="322"/>
    </location>
</feature>
<dbReference type="PANTHER" id="PTHR37422:SF13">
    <property type="entry name" value="LIPOPOLYSACCHARIDE BIOSYNTHESIS PROTEIN PA4999-RELATED"/>
    <property type="match status" value="1"/>
</dbReference>
<feature type="transmembrane region" description="Helical" evidence="6">
    <location>
        <begin position="420"/>
        <end position="448"/>
    </location>
</feature>
<feature type="transmembrane region" description="Helical" evidence="6">
    <location>
        <begin position="44"/>
        <end position="63"/>
    </location>
</feature>
<keyword evidence="4 6" id="KW-0472">Membrane</keyword>
<protein>
    <recommendedName>
        <fullName evidence="7">O-antigen ligase-related domain-containing protein</fullName>
    </recommendedName>
</protein>
<gene>
    <name evidence="8" type="ORF">UR52_C0003G0004</name>
</gene>
<evidence type="ECO:0000256" key="2">
    <source>
        <dbReference type="ARBA" id="ARBA00022692"/>
    </source>
</evidence>
<dbReference type="AlphaFoldDB" id="A0A0G0DX68"/>
<proteinExistence type="predicted"/>
<dbReference type="Proteomes" id="UP000034176">
    <property type="component" value="Unassembled WGS sequence"/>
</dbReference>
<comment type="caution">
    <text evidence="8">The sequence shown here is derived from an EMBL/GenBank/DDBJ whole genome shotgun (WGS) entry which is preliminary data.</text>
</comment>
<dbReference type="GO" id="GO:0016020">
    <property type="term" value="C:membrane"/>
    <property type="evidence" value="ECO:0007669"/>
    <property type="project" value="UniProtKB-SubCell"/>
</dbReference>
<organism evidence="8 9">
    <name type="scientific">Candidatus Gottesmanbacteria bacterium GW2011_GWA1_34_13</name>
    <dbReference type="NCBI Taxonomy" id="1618434"/>
    <lineage>
        <taxon>Bacteria</taxon>
        <taxon>Candidatus Gottesmaniibacteriota</taxon>
    </lineage>
</organism>
<dbReference type="Gene3D" id="1.25.40.10">
    <property type="entry name" value="Tetratricopeptide repeat domain"/>
    <property type="match status" value="2"/>
</dbReference>
<evidence type="ECO:0000256" key="1">
    <source>
        <dbReference type="ARBA" id="ARBA00004141"/>
    </source>
</evidence>
<evidence type="ECO:0000313" key="8">
    <source>
        <dbReference type="EMBL" id="KKP59742.1"/>
    </source>
</evidence>
<feature type="transmembrane region" description="Helical" evidence="6">
    <location>
        <begin position="522"/>
        <end position="544"/>
    </location>
</feature>
<dbReference type="EMBL" id="LBPN01000003">
    <property type="protein sequence ID" value="KKP59742.1"/>
    <property type="molecule type" value="Genomic_DNA"/>
</dbReference>
<dbReference type="Pfam" id="PF04932">
    <property type="entry name" value="Wzy_C"/>
    <property type="match status" value="1"/>
</dbReference>
<evidence type="ECO:0000259" key="7">
    <source>
        <dbReference type="Pfam" id="PF04932"/>
    </source>
</evidence>
<dbReference type="SUPFAM" id="SSF48452">
    <property type="entry name" value="TPR-like"/>
    <property type="match status" value="1"/>
</dbReference>
<dbReference type="InterPro" id="IPR051533">
    <property type="entry name" value="WaaL-like"/>
</dbReference>
<feature type="domain" description="O-antigen ligase-related" evidence="7">
    <location>
        <begin position="231"/>
        <end position="436"/>
    </location>
</feature>
<evidence type="ECO:0000256" key="4">
    <source>
        <dbReference type="ARBA" id="ARBA00023136"/>
    </source>
</evidence>
<keyword evidence="5" id="KW-0802">TPR repeat</keyword>
<dbReference type="InterPro" id="IPR019734">
    <property type="entry name" value="TPR_rpt"/>
</dbReference>
<feature type="transmembrane region" description="Helical" evidence="6">
    <location>
        <begin position="105"/>
        <end position="123"/>
    </location>
</feature>
<evidence type="ECO:0000256" key="3">
    <source>
        <dbReference type="ARBA" id="ARBA00022989"/>
    </source>
</evidence>
<feature type="transmembrane region" description="Helical" evidence="6">
    <location>
        <begin position="75"/>
        <end position="93"/>
    </location>
</feature>
<feature type="transmembrane region" description="Helical" evidence="6">
    <location>
        <begin position="460"/>
        <end position="478"/>
    </location>
</feature>
<feature type="transmembrane region" description="Helical" evidence="6">
    <location>
        <begin position="179"/>
        <end position="196"/>
    </location>
</feature>
<dbReference type="STRING" id="1618434.UR52_C0003G0004"/>
<comment type="subcellular location">
    <subcellularLocation>
        <location evidence="1">Membrane</location>
        <topology evidence="1">Multi-pass membrane protein</topology>
    </subcellularLocation>
</comment>
<feature type="transmembrane region" description="Helical" evidence="6">
    <location>
        <begin position="246"/>
        <end position="263"/>
    </location>
</feature>
<reference evidence="8 9" key="1">
    <citation type="journal article" date="2015" name="Nature">
        <title>rRNA introns, odd ribosomes, and small enigmatic genomes across a large radiation of phyla.</title>
        <authorList>
            <person name="Brown C.T."/>
            <person name="Hug L.A."/>
            <person name="Thomas B.C."/>
            <person name="Sharon I."/>
            <person name="Castelle C.J."/>
            <person name="Singh A."/>
            <person name="Wilkins M.J."/>
            <person name="Williams K.H."/>
            <person name="Banfield J.F."/>
        </authorList>
    </citation>
    <scope>NUCLEOTIDE SEQUENCE [LARGE SCALE GENOMIC DNA]</scope>
</reference>
<sequence length="743" mass="85202">MKLEKVLDKIIEYGFYLLFFATPLLFNPSRNFPSYELFEWNKMIFVYFMTVLITGAWIGKMILNKKFLVKRTPFDIPLVLFLISQGLSTLFSIDRHVSIFGYYSRFHGGLLSTISYLLLFYAFVANFESVKLKRLFSFIMSSAIVVVIYGILEKFGIDANMWVQDVRSRVFSTLGQPNWLAAYLAILIPLLLYKLFEKFNPSTSLRTGMQNDNEKFKIKLLNIVSLILIGLLAYICLLFTKSRSGFLGFWGANIIFWIGLFLIKNWHWVKIIKFQNIGSQLEKLIPNNKSTLINSLLSGWNNTLIRIFLLANFSLLIINFIIRTPFPQYNKYFTWEITQKQMQPEETTVPVGDSVINIGITDSSTIRKIVWKGALDIARAYPIFGTGPETFAYAYYKFRPAEHNLTSEWDFLYNKAHNEYLNFAATSGFLGLGIYLLLIIWILAWIIGKLFQTADFQNKVFILSLLAAFISILITNFFGFSVVIVGLYFFFIPAFVFILKYPVISVSNPENEPAKLVIWQKILLISLSLAVLYLCISLSIYWLADSFYARAVNSGRQTIYDQAYKEINIAIDMKSDEPNYHDEKANITSSLALAAFEQQDATLSSKYVLEAVSESTKALKISPQNINFWKTRTRILFALSDINSAFSQSALEAIKITQELAPTDAKISYNVAVIASRVEKFDEAIQALQKAITLKPDYRDAYIALSIFYTETGKKDKAKEILEEVLKKIDPNDMEVKTRLEKL</sequence>
<keyword evidence="2 6" id="KW-0812">Transmembrane</keyword>
<dbReference type="PANTHER" id="PTHR37422">
    <property type="entry name" value="TEICHURONIC ACID BIOSYNTHESIS PROTEIN TUAE"/>
    <property type="match status" value="1"/>
</dbReference>
<feature type="transmembrane region" description="Helical" evidence="6">
    <location>
        <begin position="484"/>
        <end position="501"/>
    </location>
</feature>
<dbReference type="SMART" id="SM00028">
    <property type="entry name" value="TPR"/>
    <property type="match status" value="2"/>
</dbReference>
<evidence type="ECO:0000256" key="5">
    <source>
        <dbReference type="PROSITE-ProRule" id="PRU00339"/>
    </source>
</evidence>
<accession>A0A0G0DX68</accession>
<dbReference type="PROSITE" id="PS50005">
    <property type="entry name" value="TPR"/>
    <property type="match status" value="1"/>
</dbReference>
<feature type="transmembrane region" description="Helical" evidence="6">
    <location>
        <begin position="220"/>
        <end position="240"/>
    </location>
</feature>
<feature type="repeat" description="TPR" evidence="5">
    <location>
        <begin position="665"/>
        <end position="698"/>
    </location>
</feature>
<feature type="transmembrane region" description="Helical" evidence="6">
    <location>
        <begin position="12"/>
        <end position="29"/>
    </location>
</feature>
<evidence type="ECO:0000256" key="6">
    <source>
        <dbReference type="SAM" id="Phobius"/>
    </source>
</evidence>
<feature type="transmembrane region" description="Helical" evidence="6">
    <location>
        <begin position="135"/>
        <end position="152"/>
    </location>
</feature>
<name>A0A0G0DX68_9BACT</name>
<dbReference type="Pfam" id="PF14559">
    <property type="entry name" value="TPR_19"/>
    <property type="match status" value="1"/>
</dbReference>
<dbReference type="InterPro" id="IPR007016">
    <property type="entry name" value="O-antigen_ligase-rel_domated"/>
</dbReference>
<dbReference type="InterPro" id="IPR011990">
    <property type="entry name" value="TPR-like_helical_dom_sf"/>
</dbReference>
<evidence type="ECO:0000313" key="9">
    <source>
        <dbReference type="Proteomes" id="UP000034176"/>
    </source>
</evidence>